<dbReference type="Proteomes" id="UP000265719">
    <property type="component" value="Chromosome"/>
</dbReference>
<accession>A0AA97M5P7</accession>
<keyword evidence="3" id="KW-1185">Reference proteome</keyword>
<keyword evidence="1" id="KW-0812">Transmembrane</keyword>
<keyword evidence="1" id="KW-1133">Transmembrane helix</keyword>
<evidence type="ECO:0000256" key="1">
    <source>
        <dbReference type="SAM" id="Phobius"/>
    </source>
</evidence>
<dbReference type="RefSeq" id="WP_068691825.1">
    <property type="nucleotide sequence ID" value="NZ_CP063196.1"/>
</dbReference>
<gene>
    <name evidence="2" type="ORF">NI17_008590</name>
</gene>
<dbReference type="AlphaFoldDB" id="A0AA97M5P7"/>
<organism evidence="2 3">
    <name type="scientific">Thermobifida halotolerans</name>
    <dbReference type="NCBI Taxonomy" id="483545"/>
    <lineage>
        <taxon>Bacteria</taxon>
        <taxon>Bacillati</taxon>
        <taxon>Actinomycetota</taxon>
        <taxon>Actinomycetes</taxon>
        <taxon>Streptosporangiales</taxon>
        <taxon>Nocardiopsidaceae</taxon>
        <taxon>Thermobifida</taxon>
    </lineage>
</organism>
<dbReference type="KEGG" id="thao:NI17_008590"/>
<sequence length="167" mass="18353">MGGEPKVTVHGDAVFQRREWRVERGAWALAAVLIALALLGLFGAGPLSWTGAGSPDGLVHAEYERFTRERGPTTLEVRIAPEAAQQGRIRLGVSQDYLEAFMVQSITPQPSTVVGGTDTLVYEFEVDRPDTPLTVTFNLQGEQMWLHQGELGVEGSAPVRFRQFVYP</sequence>
<protein>
    <submittedName>
        <fullName evidence="2">Uncharacterized protein</fullName>
    </submittedName>
</protein>
<evidence type="ECO:0000313" key="2">
    <source>
        <dbReference type="EMBL" id="UOE21182.1"/>
    </source>
</evidence>
<dbReference type="EMBL" id="CP063196">
    <property type="protein sequence ID" value="UOE21182.1"/>
    <property type="molecule type" value="Genomic_DNA"/>
</dbReference>
<keyword evidence="1" id="KW-0472">Membrane</keyword>
<name>A0AA97M5P7_9ACTN</name>
<reference evidence="2" key="1">
    <citation type="submission" date="2020-10" db="EMBL/GenBank/DDBJ databases">
        <title>De novo genome project of the cellulose decomposer Thermobifida halotolerans type strain.</title>
        <authorList>
            <person name="Nagy I."/>
            <person name="Horvath B."/>
            <person name="Kukolya J."/>
            <person name="Nagy I."/>
            <person name="Orsini M."/>
        </authorList>
    </citation>
    <scope>NUCLEOTIDE SEQUENCE</scope>
    <source>
        <strain evidence="2">DSM 44931</strain>
    </source>
</reference>
<proteinExistence type="predicted"/>
<evidence type="ECO:0000313" key="3">
    <source>
        <dbReference type="Proteomes" id="UP000265719"/>
    </source>
</evidence>
<feature type="transmembrane region" description="Helical" evidence="1">
    <location>
        <begin position="26"/>
        <end position="49"/>
    </location>
</feature>